<evidence type="ECO:0000259" key="13">
    <source>
        <dbReference type="SMART" id="SM00836"/>
    </source>
</evidence>
<dbReference type="PANTHER" id="PTHR11956">
    <property type="entry name" value="ARGINYL-TRNA SYNTHETASE"/>
    <property type="match status" value="1"/>
</dbReference>
<dbReference type="SUPFAM" id="SSF52374">
    <property type="entry name" value="Nucleotidylyl transferase"/>
    <property type="match status" value="1"/>
</dbReference>
<evidence type="ECO:0000256" key="2">
    <source>
        <dbReference type="ARBA" id="ARBA00012837"/>
    </source>
</evidence>
<keyword evidence="6 12" id="KW-0648">Protein biosynthesis</keyword>
<dbReference type="GO" id="GO:0032543">
    <property type="term" value="P:mitochondrial translation"/>
    <property type="evidence" value="ECO:0007669"/>
    <property type="project" value="TreeGrafter"/>
</dbReference>
<dbReference type="Gene3D" id="3.40.50.620">
    <property type="entry name" value="HUPs"/>
    <property type="match status" value="1"/>
</dbReference>
<keyword evidence="4 12" id="KW-0547">Nucleotide-binding</keyword>
<evidence type="ECO:0000256" key="7">
    <source>
        <dbReference type="ARBA" id="ARBA00023146"/>
    </source>
</evidence>
<dbReference type="GO" id="GO:0004814">
    <property type="term" value="F:arginine-tRNA ligase activity"/>
    <property type="evidence" value="ECO:0007669"/>
    <property type="project" value="UniProtKB-EC"/>
</dbReference>
<dbReference type="Pfam" id="PF00750">
    <property type="entry name" value="tRNA-synt_1d"/>
    <property type="match status" value="1"/>
</dbReference>
<keyword evidence="7 12" id="KW-0030">Aminoacyl-tRNA synthetase</keyword>
<feature type="domain" description="DALR anticodon binding" evidence="13">
    <location>
        <begin position="448"/>
        <end position="593"/>
    </location>
</feature>
<evidence type="ECO:0000313" key="14">
    <source>
        <dbReference type="Proteomes" id="UP000050795"/>
    </source>
</evidence>
<dbReference type="GO" id="GO:0006420">
    <property type="term" value="P:arginyl-tRNA aminoacylation"/>
    <property type="evidence" value="ECO:0007669"/>
    <property type="project" value="InterPro"/>
</dbReference>
<keyword evidence="14" id="KW-1185">Reference proteome</keyword>
<evidence type="ECO:0000256" key="11">
    <source>
        <dbReference type="ARBA" id="ARBA00049595"/>
    </source>
</evidence>
<reference evidence="14" key="1">
    <citation type="submission" date="2022-06" db="EMBL/GenBank/DDBJ databases">
        <authorList>
            <person name="Berger JAMES D."/>
            <person name="Berger JAMES D."/>
        </authorList>
    </citation>
    <scope>NUCLEOTIDE SEQUENCE [LARGE SCALE GENOMIC DNA]</scope>
</reference>
<evidence type="ECO:0000313" key="15">
    <source>
        <dbReference type="WBParaSite" id="TREG1_117380.1"/>
    </source>
</evidence>
<dbReference type="EC" id="6.1.1.19" evidence="2"/>
<keyword evidence="5 12" id="KW-0067">ATP-binding</keyword>
<reference evidence="15" key="2">
    <citation type="submission" date="2023-11" db="UniProtKB">
        <authorList>
            <consortium name="WormBaseParasite"/>
        </authorList>
    </citation>
    <scope>IDENTIFICATION</scope>
</reference>
<accession>A0AA85ISQ3</accession>
<dbReference type="WBParaSite" id="TREG1_117380.1">
    <property type="protein sequence ID" value="TREG1_117380.1"/>
    <property type="gene ID" value="TREG1_117380"/>
</dbReference>
<comment type="function">
    <text evidence="11">Catalyzes the attachment of arginine to tRNA(Arg) in a two-step reaction: arginine is first activated by ATP to form Arg-AMP and then transferred to the acceptor end of tRNA(Arg).</text>
</comment>
<dbReference type="Proteomes" id="UP000050795">
    <property type="component" value="Unassembled WGS sequence"/>
</dbReference>
<evidence type="ECO:0000256" key="3">
    <source>
        <dbReference type="ARBA" id="ARBA00022598"/>
    </source>
</evidence>
<dbReference type="PRINTS" id="PR01038">
    <property type="entry name" value="TRNASYNTHARG"/>
</dbReference>
<organism evidence="14 15">
    <name type="scientific">Trichobilharzia regenti</name>
    <name type="common">Nasal bird schistosome</name>
    <dbReference type="NCBI Taxonomy" id="157069"/>
    <lineage>
        <taxon>Eukaryota</taxon>
        <taxon>Metazoa</taxon>
        <taxon>Spiralia</taxon>
        <taxon>Lophotrochozoa</taxon>
        <taxon>Platyhelminthes</taxon>
        <taxon>Trematoda</taxon>
        <taxon>Digenea</taxon>
        <taxon>Strigeidida</taxon>
        <taxon>Schistosomatoidea</taxon>
        <taxon>Schistosomatidae</taxon>
        <taxon>Trichobilharzia</taxon>
    </lineage>
</organism>
<sequence length="593" mass="67848">MTKSMYCFRNLLFTNPIPRILLVNSNNNNNNGSINRKETVLIDYSSPNIAKPFHLGHFRATVIGNFLKHINEAFGHNVIGINYIGDWGSQFDLLTSAFLKYGNENEFQKNPIEYLYKLYVQANQDENLLNERKAITQSYISHANDSMRSLHRAVMHSFPVEESLRTDFLQRVRTITNEQLKLNYKRMNVQFTSFEYESDYVNKAHLLVEKLLAMGLAYKTLDGLICMSTENVADVNFSRQNIVLLKSDKSTLYLTRDIAAAISRYEQYQFDRIHYVVEIGQRLHFQQLQYVLIQMGYKWPALAMKWDHDADNDDEENESTQDVSSPRSAHHLHIPFGRVMGMSTRKGEGLFLSNILDNAQQFMLNRMKSSRNTRINQNESTTDPSFLSQEDIADHLGVTCLATMMFNTLRQKPMKLNTFLGLPVTNSQLSSTVNNHSQAAGELCGLSLQYCHARLCSLESRMISSGLLFPPTSVCTGDHGSLVFDEHSLIHYYDQLKEWPSTTTNDECFIALLYELSRLSSVLQSAYTSYEPHYILQYALQLTSAINSAWKRLPVLTCSSRNDQLLRAFIFLASRNVLASCLQLMGIMPLKAI</sequence>
<dbReference type="InterPro" id="IPR014729">
    <property type="entry name" value="Rossmann-like_a/b/a_fold"/>
</dbReference>
<dbReference type="Gene3D" id="1.10.730.10">
    <property type="entry name" value="Isoleucyl-tRNA Synthetase, Domain 1"/>
    <property type="match status" value="1"/>
</dbReference>
<dbReference type="SUPFAM" id="SSF47323">
    <property type="entry name" value="Anticodon-binding domain of a subclass of class I aminoacyl-tRNA synthetases"/>
    <property type="match status" value="1"/>
</dbReference>
<dbReference type="AlphaFoldDB" id="A0AA85ISQ3"/>
<evidence type="ECO:0000256" key="12">
    <source>
        <dbReference type="RuleBase" id="RU363038"/>
    </source>
</evidence>
<dbReference type="InterPro" id="IPR001278">
    <property type="entry name" value="Arg-tRNA-ligase"/>
</dbReference>
<dbReference type="GO" id="GO:0005524">
    <property type="term" value="F:ATP binding"/>
    <property type="evidence" value="ECO:0007669"/>
    <property type="project" value="UniProtKB-KW"/>
</dbReference>
<dbReference type="InterPro" id="IPR009080">
    <property type="entry name" value="tRNAsynth_Ia_anticodon-bd"/>
</dbReference>
<proteinExistence type="inferred from homology"/>
<dbReference type="PANTHER" id="PTHR11956:SF11">
    <property type="entry name" value="ARGININE--TRNA LIGASE, MITOCHONDRIAL-RELATED"/>
    <property type="match status" value="1"/>
</dbReference>
<evidence type="ECO:0000256" key="6">
    <source>
        <dbReference type="ARBA" id="ARBA00022917"/>
    </source>
</evidence>
<dbReference type="PROSITE" id="PS00178">
    <property type="entry name" value="AA_TRNA_LIGASE_I"/>
    <property type="match status" value="1"/>
</dbReference>
<dbReference type="InterPro" id="IPR035684">
    <property type="entry name" value="ArgRS_core"/>
</dbReference>
<comment type="similarity">
    <text evidence="1 12">Belongs to the class-I aminoacyl-tRNA synthetase family.</text>
</comment>
<dbReference type="SMART" id="SM00836">
    <property type="entry name" value="DALR_1"/>
    <property type="match status" value="1"/>
</dbReference>
<evidence type="ECO:0000256" key="9">
    <source>
        <dbReference type="ARBA" id="ARBA00039495"/>
    </source>
</evidence>
<keyword evidence="3 12" id="KW-0436">Ligase</keyword>
<comment type="catalytic activity">
    <reaction evidence="10">
        <text>tRNA(Arg) + L-arginine + ATP = L-arginyl-tRNA(Arg) + AMP + diphosphate</text>
        <dbReference type="Rhea" id="RHEA:20301"/>
        <dbReference type="Rhea" id="RHEA-COMP:9658"/>
        <dbReference type="Rhea" id="RHEA-COMP:9673"/>
        <dbReference type="ChEBI" id="CHEBI:30616"/>
        <dbReference type="ChEBI" id="CHEBI:32682"/>
        <dbReference type="ChEBI" id="CHEBI:33019"/>
        <dbReference type="ChEBI" id="CHEBI:78442"/>
        <dbReference type="ChEBI" id="CHEBI:78513"/>
        <dbReference type="ChEBI" id="CHEBI:456215"/>
        <dbReference type="EC" id="6.1.1.19"/>
    </reaction>
</comment>
<evidence type="ECO:0000256" key="4">
    <source>
        <dbReference type="ARBA" id="ARBA00022741"/>
    </source>
</evidence>
<evidence type="ECO:0000256" key="1">
    <source>
        <dbReference type="ARBA" id="ARBA00005594"/>
    </source>
</evidence>
<protein>
    <recommendedName>
        <fullName evidence="9">Probable arginine--tRNA ligase, mitochondrial</fullName>
        <ecNumber evidence="2">6.1.1.19</ecNumber>
    </recommendedName>
    <alternativeName>
        <fullName evidence="8">Arginyl-tRNA synthetase</fullName>
    </alternativeName>
</protein>
<dbReference type="InterPro" id="IPR008909">
    <property type="entry name" value="DALR_anticod-bd"/>
</dbReference>
<evidence type="ECO:0000256" key="10">
    <source>
        <dbReference type="ARBA" id="ARBA00049339"/>
    </source>
</evidence>
<name>A0AA85ISQ3_TRIRE</name>
<evidence type="ECO:0000256" key="8">
    <source>
        <dbReference type="ARBA" id="ARBA00033033"/>
    </source>
</evidence>
<evidence type="ECO:0000256" key="5">
    <source>
        <dbReference type="ARBA" id="ARBA00022840"/>
    </source>
</evidence>
<dbReference type="InterPro" id="IPR001412">
    <property type="entry name" value="aa-tRNA-synth_I_CS"/>
</dbReference>
<dbReference type="GO" id="GO:0005739">
    <property type="term" value="C:mitochondrion"/>
    <property type="evidence" value="ECO:0007669"/>
    <property type="project" value="TreeGrafter"/>
</dbReference>
<dbReference type="Pfam" id="PF05746">
    <property type="entry name" value="DALR_1"/>
    <property type="match status" value="1"/>
</dbReference>